<organism evidence="2 3">
    <name type="scientific">Enterobacter agglomerans</name>
    <name type="common">Erwinia herbicola</name>
    <name type="synonym">Pantoea agglomerans</name>
    <dbReference type="NCBI Taxonomy" id="549"/>
    <lineage>
        <taxon>Bacteria</taxon>
        <taxon>Pseudomonadati</taxon>
        <taxon>Pseudomonadota</taxon>
        <taxon>Gammaproteobacteria</taxon>
        <taxon>Enterobacterales</taxon>
        <taxon>Erwiniaceae</taxon>
        <taxon>Pantoea</taxon>
        <taxon>Pantoea agglomerans group</taxon>
    </lineage>
</organism>
<protein>
    <submittedName>
        <fullName evidence="2">Uncharacterized protein</fullName>
    </submittedName>
</protein>
<keyword evidence="1" id="KW-0812">Transmembrane</keyword>
<reference evidence="2 3" key="1">
    <citation type="submission" date="2018-05" db="EMBL/GenBank/DDBJ databases">
        <title>Genomic Encyclopedia of Type Strains, Phase IV (KMG-V): Genome sequencing to study the core and pangenomes of soil and plant-associated prokaryotes.</title>
        <authorList>
            <person name="Whitman W."/>
        </authorList>
    </citation>
    <scope>NUCLEOTIDE SEQUENCE [LARGE SCALE GENOMIC DNA]</scope>
    <source>
        <strain evidence="2 3">PNG 92-11</strain>
    </source>
</reference>
<dbReference type="AlphaFoldDB" id="A0ABD6XV04"/>
<evidence type="ECO:0000313" key="2">
    <source>
        <dbReference type="EMBL" id="PWJ82073.1"/>
    </source>
</evidence>
<sequence>MRLLKITLFTLFGAVCGAGLMYLLMPLISRVFVGTIYGEDQMSQNFAIFLIGALVLAVLGAFSGWYFANKLIKPRQS</sequence>
<proteinExistence type="predicted"/>
<name>A0ABD6XV04_ENTAG</name>
<dbReference type="Proteomes" id="UP000245996">
    <property type="component" value="Unassembled WGS sequence"/>
</dbReference>
<comment type="caution">
    <text evidence="2">The sequence shown here is derived from an EMBL/GenBank/DDBJ whole genome shotgun (WGS) entry which is preliminary data.</text>
</comment>
<evidence type="ECO:0000256" key="1">
    <source>
        <dbReference type="SAM" id="Phobius"/>
    </source>
</evidence>
<keyword evidence="1" id="KW-1133">Transmembrane helix</keyword>
<keyword evidence="1" id="KW-0472">Membrane</keyword>
<gene>
    <name evidence="2" type="ORF">C7430_102399</name>
</gene>
<dbReference type="KEGG" id="pagc:BEE12_20615"/>
<feature type="transmembrane region" description="Helical" evidence="1">
    <location>
        <begin position="6"/>
        <end position="25"/>
    </location>
</feature>
<dbReference type="EMBL" id="QGHE01000002">
    <property type="protein sequence ID" value="PWJ82073.1"/>
    <property type="molecule type" value="Genomic_DNA"/>
</dbReference>
<accession>A0ABD6XV04</accession>
<evidence type="ECO:0000313" key="3">
    <source>
        <dbReference type="Proteomes" id="UP000245996"/>
    </source>
</evidence>
<feature type="transmembrane region" description="Helical" evidence="1">
    <location>
        <begin position="46"/>
        <end position="68"/>
    </location>
</feature>